<organism evidence="2 3">
    <name type="scientific">Petrolisthes manimaculis</name>
    <dbReference type="NCBI Taxonomy" id="1843537"/>
    <lineage>
        <taxon>Eukaryota</taxon>
        <taxon>Metazoa</taxon>
        <taxon>Ecdysozoa</taxon>
        <taxon>Arthropoda</taxon>
        <taxon>Crustacea</taxon>
        <taxon>Multicrustacea</taxon>
        <taxon>Malacostraca</taxon>
        <taxon>Eumalacostraca</taxon>
        <taxon>Eucarida</taxon>
        <taxon>Decapoda</taxon>
        <taxon>Pleocyemata</taxon>
        <taxon>Anomura</taxon>
        <taxon>Galatheoidea</taxon>
        <taxon>Porcellanidae</taxon>
        <taxon>Petrolisthes</taxon>
    </lineage>
</organism>
<dbReference type="Gene3D" id="2.10.90.10">
    <property type="entry name" value="Cystine-knot cytokines"/>
    <property type="match status" value="1"/>
</dbReference>
<dbReference type="SUPFAM" id="SSF57501">
    <property type="entry name" value="Cystine-knot cytokines"/>
    <property type="match status" value="1"/>
</dbReference>
<dbReference type="AlphaFoldDB" id="A0AAE1NI29"/>
<evidence type="ECO:0000313" key="3">
    <source>
        <dbReference type="Proteomes" id="UP001292094"/>
    </source>
</evidence>
<keyword evidence="1" id="KW-0472">Membrane</keyword>
<evidence type="ECO:0000256" key="1">
    <source>
        <dbReference type="SAM" id="Phobius"/>
    </source>
</evidence>
<proteinExistence type="predicted"/>
<keyword evidence="1" id="KW-1133">Transmembrane helix</keyword>
<reference evidence="2" key="1">
    <citation type="submission" date="2023-11" db="EMBL/GenBank/DDBJ databases">
        <title>Genome assemblies of two species of porcelain crab, Petrolisthes cinctipes and Petrolisthes manimaculis (Anomura: Porcellanidae).</title>
        <authorList>
            <person name="Angst P."/>
        </authorList>
    </citation>
    <scope>NUCLEOTIDE SEQUENCE</scope>
    <source>
        <strain evidence="2">PB745_02</strain>
        <tissue evidence="2">Gill</tissue>
    </source>
</reference>
<evidence type="ECO:0000313" key="2">
    <source>
        <dbReference type="EMBL" id="KAK4290018.1"/>
    </source>
</evidence>
<dbReference type="Proteomes" id="UP001292094">
    <property type="component" value="Unassembled WGS sequence"/>
</dbReference>
<feature type="transmembrane region" description="Helical" evidence="1">
    <location>
        <begin position="49"/>
        <end position="71"/>
    </location>
</feature>
<gene>
    <name evidence="2" type="ORF">Pmani_037064</name>
</gene>
<dbReference type="InterPro" id="IPR029034">
    <property type="entry name" value="Cystine-knot_cytokine"/>
</dbReference>
<comment type="caution">
    <text evidence="2">The sequence shown here is derived from an EMBL/GenBank/DDBJ whole genome shotgun (WGS) entry which is preliminary data.</text>
</comment>
<accession>A0AAE1NI29</accession>
<dbReference type="EMBL" id="JAWZYT010005634">
    <property type="protein sequence ID" value="KAK4290018.1"/>
    <property type="molecule type" value="Genomic_DNA"/>
</dbReference>
<keyword evidence="1" id="KW-0812">Transmembrane</keyword>
<protein>
    <submittedName>
        <fullName evidence="2">Uncharacterized protein</fullName>
    </submittedName>
</protein>
<keyword evidence="3" id="KW-1185">Reference proteome</keyword>
<name>A0AAE1NI29_9EUCA</name>
<sequence length="208" mass="23784">MPEVLCEENRFQSDNLTTNESMHQVPGLTFSQFMSQMSPVIYSPKCMKMVVLVVFVGFVFLSGFMVGNWSARISQNSPAARTYDNYTQEKEEEEDEEKEWQRSKNYLVNLGCEPRPTTLPIPYNTSHGYQQFKPTHLVVERCLSNYNFCGTPRYGEAEGKGFLAGERCLPTKKEFKDFPVMYFDSGQEVEVSVSIEVHEECTCENGNG</sequence>